<evidence type="ECO:0000259" key="7">
    <source>
        <dbReference type="SMART" id="SM00852"/>
    </source>
</evidence>
<dbReference type="AlphaFoldDB" id="A0A410P729"/>
<evidence type="ECO:0000313" key="8">
    <source>
        <dbReference type="EMBL" id="QAT17980.1"/>
    </source>
</evidence>
<dbReference type="PANTHER" id="PTHR43764:SF1">
    <property type="entry name" value="MOLYBDOPTERIN MOLYBDOTRANSFERASE"/>
    <property type="match status" value="1"/>
</dbReference>
<proteinExistence type="predicted"/>
<dbReference type="CDD" id="cd00886">
    <property type="entry name" value="MogA_MoaB"/>
    <property type="match status" value="1"/>
</dbReference>
<dbReference type="OrthoDB" id="9784492at2"/>
<evidence type="ECO:0000256" key="2">
    <source>
        <dbReference type="ARBA" id="ARBA00012509"/>
    </source>
</evidence>
<dbReference type="PROSITE" id="PS01078">
    <property type="entry name" value="MOCF_BIOSYNTHESIS_1"/>
    <property type="match status" value="1"/>
</dbReference>
<comment type="pathway">
    <text evidence="1">Cofactor biosynthesis; molybdopterin biosynthesis.</text>
</comment>
<dbReference type="Proteomes" id="UP000287243">
    <property type="component" value="Chromosome"/>
</dbReference>
<evidence type="ECO:0000256" key="3">
    <source>
        <dbReference type="ARBA" id="ARBA00013491"/>
    </source>
</evidence>
<dbReference type="Gene3D" id="3.40.980.10">
    <property type="entry name" value="MoaB/Mog-like domain"/>
    <property type="match status" value="1"/>
</dbReference>
<dbReference type="InterPro" id="IPR051920">
    <property type="entry name" value="MPT_Adenylyltrnsfr/MoaC-Rel"/>
</dbReference>
<comment type="function">
    <text evidence="6">Catalyzes the adenylation of molybdopterin as part of the biosynthesis of the molybdenum-cofactor.</text>
</comment>
<dbReference type="NCBIfam" id="TIGR00177">
    <property type="entry name" value="molyb_syn"/>
    <property type="match status" value="1"/>
</dbReference>
<dbReference type="InterPro" id="IPR001453">
    <property type="entry name" value="MoaB/Mog_dom"/>
</dbReference>
<evidence type="ECO:0000256" key="1">
    <source>
        <dbReference type="ARBA" id="ARBA00005046"/>
    </source>
</evidence>
<dbReference type="UniPathway" id="UPA00344"/>
<sequence length="174" mass="17938">MRRTGHRAVRDASWAGCRVAVATVSDSCAAGSKKDASGPLLKRLLESLGADVISCEIVADDLPKIAGLLKGYADAFKVDVVLTTGGTGLGPRDVTPEATRSVLDREAPGLAEWIRARGAEKTSRAVLSRGVCGLRGRTLIINLPGSPKGAAESFEAVAGLVPHALAMARGEGHA</sequence>
<comment type="catalytic activity">
    <reaction evidence="5">
        <text>molybdopterin + ATP + H(+) = adenylyl-molybdopterin + diphosphate</text>
        <dbReference type="Rhea" id="RHEA:31331"/>
        <dbReference type="ChEBI" id="CHEBI:15378"/>
        <dbReference type="ChEBI" id="CHEBI:30616"/>
        <dbReference type="ChEBI" id="CHEBI:33019"/>
        <dbReference type="ChEBI" id="CHEBI:58698"/>
        <dbReference type="ChEBI" id="CHEBI:62727"/>
        <dbReference type="EC" id="2.7.7.75"/>
    </reaction>
</comment>
<reference evidence="8 9" key="1">
    <citation type="submission" date="2017-01" db="EMBL/GenBank/DDBJ databases">
        <title>First insights into the biology of 'candidatus Vampirococcus archaeovorus'.</title>
        <authorList>
            <person name="Kizina J."/>
            <person name="Jordan S."/>
            <person name="Stueber K."/>
            <person name="Reinhardt R."/>
            <person name="Harder J."/>
        </authorList>
    </citation>
    <scope>NUCLEOTIDE SEQUENCE [LARGE SCALE GENOMIC DNA]</scope>
    <source>
        <strain evidence="8 9">LiM</strain>
    </source>
</reference>
<dbReference type="EC" id="2.7.7.75" evidence="2"/>
<accession>A0A410P729</accession>
<dbReference type="GO" id="GO:0006777">
    <property type="term" value="P:Mo-molybdopterin cofactor biosynthetic process"/>
    <property type="evidence" value="ECO:0007669"/>
    <property type="project" value="UniProtKB-KW"/>
</dbReference>
<name>A0A410P729_VELA1</name>
<evidence type="ECO:0000256" key="5">
    <source>
        <dbReference type="ARBA" id="ARBA00051131"/>
    </source>
</evidence>
<dbReference type="Pfam" id="PF00994">
    <property type="entry name" value="MoCF_biosynth"/>
    <property type="match status" value="1"/>
</dbReference>
<dbReference type="SMART" id="SM00852">
    <property type="entry name" value="MoCF_biosynth"/>
    <property type="match status" value="1"/>
</dbReference>
<dbReference type="PANTHER" id="PTHR43764">
    <property type="entry name" value="MOLYBDENUM COFACTOR BIOSYNTHESIS"/>
    <property type="match status" value="1"/>
</dbReference>
<dbReference type="GO" id="GO:0061598">
    <property type="term" value="F:molybdopterin adenylyltransferase activity"/>
    <property type="evidence" value="ECO:0007669"/>
    <property type="project" value="UniProtKB-EC"/>
</dbReference>
<evidence type="ECO:0000256" key="4">
    <source>
        <dbReference type="ARBA" id="ARBA00023150"/>
    </source>
</evidence>
<dbReference type="InterPro" id="IPR036425">
    <property type="entry name" value="MoaB/Mog-like_dom_sf"/>
</dbReference>
<protein>
    <recommendedName>
        <fullName evidence="3">Molybdopterin adenylyltransferase</fullName>
        <ecNumber evidence="2">2.7.7.75</ecNumber>
    </recommendedName>
</protein>
<dbReference type="InterPro" id="IPR008284">
    <property type="entry name" value="MoCF_biosynth_CS"/>
</dbReference>
<evidence type="ECO:0000313" key="9">
    <source>
        <dbReference type="Proteomes" id="UP000287243"/>
    </source>
</evidence>
<keyword evidence="4" id="KW-0501">Molybdenum cofactor biosynthesis</keyword>
<feature type="domain" description="MoaB/Mog" evidence="7">
    <location>
        <begin position="20"/>
        <end position="164"/>
    </location>
</feature>
<evidence type="ECO:0000256" key="6">
    <source>
        <dbReference type="ARBA" id="ARBA00058212"/>
    </source>
</evidence>
<keyword evidence="9" id="KW-1185">Reference proteome</keyword>
<dbReference type="SUPFAM" id="SSF53218">
    <property type="entry name" value="Molybdenum cofactor biosynthesis proteins"/>
    <property type="match status" value="1"/>
</dbReference>
<dbReference type="KEGG" id="vai:BU251_01510"/>
<gene>
    <name evidence="8" type="ORF">BU251_01510</name>
</gene>
<organism evidence="8 9">
    <name type="scientific">Velamenicoccus archaeovorus</name>
    <dbReference type="NCBI Taxonomy" id="1930593"/>
    <lineage>
        <taxon>Bacteria</taxon>
        <taxon>Pseudomonadati</taxon>
        <taxon>Candidatus Omnitrophota</taxon>
        <taxon>Candidatus Velamenicoccus</taxon>
    </lineage>
</organism>
<dbReference type="EMBL" id="CP019384">
    <property type="protein sequence ID" value="QAT17980.1"/>
    <property type="molecule type" value="Genomic_DNA"/>
</dbReference>